<dbReference type="EMBL" id="JAGTPG010000001">
    <property type="protein sequence ID" value="MBR8638657.1"/>
    <property type="molecule type" value="Genomic_DNA"/>
</dbReference>
<dbReference type="AlphaFoldDB" id="A0A941J0I7"/>
<comment type="caution">
    <text evidence="1">The sequence shown here is derived from an EMBL/GenBank/DDBJ whole genome shotgun (WGS) entry which is preliminary data.</text>
</comment>
<gene>
    <name evidence="1" type="ORF">KEF29_03420</name>
</gene>
<protein>
    <submittedName>
        <fullName evidence="1">Uncharacterized protein</fullName>
    </submittedName>
</protein>
<reference evidence="1 2" key="1">
    <citation type="submission" date="2021-04" db="EMBL/GenBank/DDBJ databases">
        <title>Characterization of the biosynthetic gene cluster of new lipopeptides with antitumor activity in the genome of the marine Streptomyces PHM034.</title>
        <authorList>
            <person name="Ceniceros A."/>
            <person name="Canedo L."/>
            <person name="Mendez C."/>
            <person name="Olano C."/>
            <person name="Schleissner C."/>
            <person name="Cuevas C."/>
            <person name="De La Calle F."/>
            <person name="Salas J.A."/>
        </authorList>
    </citation>
    <scope>NUCLEOTIDE SEQUENCE [LARGE SCALE GENOMIC DNA]</scope>
    <source>
        <strain evidence="1 2">PHM034</strain>
    </source>
</reference>
<dbReference type="Proteomes" id="UP000682308">
    <property type="component" value="Unassembled WGS sequence"/>
</dbReference>
<organism evidence="1 2">
    <name type="scientific">Streptomyces tuirus</name>
    <dbReference type="NCBI Taxonomy" id="68278"/>
    <lineage>
        <taxon>Bacteria</taxon>
        <taxon>Bacillati</taxon>
        <taxon>Actinomycetota</taxon>
        <taxon>Actinomycetes</taxon>
        <taxon>Kitasatosporales</taxon>
        <taxon>Streptomycetaceae</taxon>
        <taxon>Streptomyces</taxon>
    </lineage>
</organism>
<accession>A0A941J0I7</accession>
<proteinExistence type="predicted"/>
<name>A0A941J0I7_9ACTN</name>
<evidence type="ECO:0000313" key="1">
    <source>
        <dbReference type="EMBL" id="MBR8638657.1"/>
    </source>
</evidence>
<evidence type="ECO:0000313" key="2">
    <source>
        <dbReference type="Proteomes" id="UP000682308"/>
    </source>
</evidence>
<sequence length="349" mass="37849">MTETDPTAEDPRTQLLDALDFSYCQGLGYSTPEELLAAYDTSRTPAAVSPVDRAALRQRIAEALYGHNHPGWARRYADLDQDEQDTYLARASAVLAVLPPPVSRADVYRELAHQQEQTAATDVIRRRRSIATARRLFAVELRRMADEAQPAATPAAVLADVEQAVYEYRELTCQWDETDGSTQAIAERATRAALRALGLTGEAPTACPGYETVPNRCTCGCEGCKHHCGAHQGDEAQPGGGPQQPSRGDAVERWLKAQRDEHRDTGRGVWTTLDNLLDRYRLHADMGVPLGGHVCEARVVGDCRCLEQPASEAACTCGTTACESELCDCDSAPCPVDHAAAAQQDGARS</sequence>
<keyword evidence="2" id="KW-1185">Reference proteome</keyword>